<dbReference type="GO" id="GO:0005345">
    <property type="term" value="F:purine nucleobase transmembrane transporter activity"/>
    <property type="evidence" value="ECO:0007669"/>
    <property type="project" value="TreeGrafter"/>
</dbReference>
<reference evidence="9" key="1">
    <citation type="submission" date="2021-01" db="EMBL/GenBank/DDBJ databases">
        <authorList>
            <person name="Corre E."/>
            <person name="Pelletier E."/>
            <person name="Niang G."/>
            <person name="Scheremetjew M."/>
            <person name="Finn R."/>
            <person name="Kale V."/>
            <person name="Holt S."/>
            <person name="Cochrane G."/>
            <person name="Meng A."/>
            <person name="Brown T."/>
            <person name="Cohen L."/>
        </authorList>
    </citation>
    <scope>NUCLEOTIDE SEQUENCE</scope>
    <source>
        <strain evidence="9">CCMP1320</strain>
    </source>
</reference>
<gene>
    <name evidence="9" type="ORF">DTER00134_LOCUS7992</name>
</gene>
<feature type="transmembrane region" description="Helical" evidence="8">
    <location>
        <begin position="46"/>
        <end position="66"/>
    </location>
</feature>
<feature type="transmembrane region" description="Helical" evidence="8">
    <location>
        <begin position="280"/>
        <end position="297"/>
    </location>
</feature>
<feature type="region of interest" description="Disordered" evidence="7">
    <location>
        <begin position="632"/>
        <end position="675"/>
    </location>
</feature>
<comment type="similarity">
    <text evidence="2">Belongs to the nucleobase:cation symporter-2 (NCS2) (TC 2.A.40) family. Azg-like subfamily.</text>
</comment>
<feature type="transmembrane region" description="Helical" evidence="8">
    <location>
        <begin position="481"/>
        <end position="502"/>
    </location>
</feature>
<organism evidence="9">
    <name type="scientific">Dunaliella tertiolecta</name>
    <name type="common">Green alga</name>
    <dbReference type="NCBI Taxonomy" id="3047"/>
    <lineage>
        <taxon>Eukaryota</taxon>
        <taxon>Viridiplantae</taxon>
        <taxon>Chlorophyta</taxon>
        <taxon>core chlorophytes</taxon>
        <taxon>Chlorophyceae</taxon>
        <taxon>CS clade</taxon>
        <taxon>Chlamydomonadales</taxon>
        <taxon>Dunaliellaceae</taxon>
        <taxon>Dunaliella</taxon>
    </lineage>
</organism>
<dbReference type="InterPro" id="IPR045018">
    <property type="entry name" value="Azg-like"/>
</dbReference>
<evidence type="ECO:0000256" key="5">
    <source>
        <dbReference type="ARBA" id="ARBA00022989"/>
    </source>
</evidence>
<keyword evidence="3" id="KW-0813">Transport</keyword>
<dbReference type="GO" id="GO:0015853">
    <property type="term" value="P:adenine transport"/>
    <property type="evidence" value="ECO:0007669"/>
    <property type="project" value="TreeGrafter"/>
</dbReference>
<evidence type="ECO:0000256" key="3">
    <source>
        <dbReference type="ARBA" id="ARBA00022448"/>
    </source>
</evidence>
<evidence type="ECO:0000256" key="1">
    <source>
        <dbReference type="ARBA" id="ARBA00004127"/>
    </source>
</evidence>
<feature type="transmembrane region" description="Helical" evidence="8">
    <location>
        <begin position="135"/>
        <end position="154"/>
    </location>
</feature>
<dbReference type="GO" id="GO:0005886">
    <property type="term" value="C:plasma membrane"/>
    <property type="evidence" value="ECO:0007669"/>
    <property type="project" value="TreeGrafter"/>
</dbReference>
<proteinExistence type="inferred from homology"/>
<evidence type="ECO:0000256" key="7">
    <source>
        <dbReference type="SAM" id="MobiDB-lite"/>
    </source>
</evidence>
<dbReference type="InterPro" id="IPR006043">
    <property type="entry name" value="NCS2"/>
</dbReference>
<feature type="transmembrane region" description="Helical" evidence="8">
    <location>
        <begin position="78"/>
        <end position="101"/>
    </location>
</feature>
<dbReference type="AlphaFoldDB" id="A0A7S3VL01"/>
<feature type="transmembrane region" description="Helical" evidence="8">
    <location>
        <begin position="258"/>
        <end position="275"/>
    </location>
</feature>
<accession>A0A7S3VL01</accession>
<evidence type="ECO:0000256" key="2">
    <source>
        <dbReference type="ARBA" id="ARBA00005697"/>
    </source>
</evidence>
<feature type="transmembrane region" description="Helical" evidence="8">
    <location>
        <begin position="166"/>
        <end position="183"/>
    </location>
</feature>
<dbReference type="Pfam" id="PF00860">
    <property type="entry name" value="Xan_ur_permease"/>
    <property type="match status" value="2"/>
</dbReference>
<evidence type="ECO:0000313" key="9">
    <source>
        <dbReference type="EMBL" id="CAE0492919.1"/>
    </source>
</evidence>
<name>A0A7S3VL01_DUNTE</name>
<feature type="transmembrane region" description="Helical" evidence="8">
    <location>
        <begin position="453"/>
        <end position="469"/>
    </location>
</feature>
<feature type="transmembrane region" description="Helical" evidence="8">
    <location>
        <begin position="426"/>
        <end position="447"/>
    </location>
</feature>
<evidence type="ECO:0000256" key="8">
    <source>
        <dbReference type="SAM" id="Phobius"/>
    </source>
</evidence>
<feature type="transmembrane region" description="Helical" evidence="8">
    <location>
        <begin position="396"/>
        <end position="414"/>
    </location>
</feature>
<sequence>MDEDYGDDQPRESRLHKWNRKLTQGWLGRYFECEKRDSSVFQELRAGTVCFLTVSYIIPVNASILAETGGSCDPKAECTIDLIAATCISSMIATLLMSLIARMPIAVAPAMGVNAYFTYNVVGFLHTQRLSYKQALAAVFIEGCIFLGLAITGIRSRIMELIPMNIMYSTAAGIGCFLAFIGLQHNNGIGLVTYDGATLVTLGGCGPSDRGVMFSMKPDDITFDNICKQNEEGFWIGEDALGPRSSNVVCMGGELQSATLWLGFAGGMLMVALLMKGVRASILVGILFVTFISWIPTHEATYFKERSSIPGGEERYWFFRKGATVPTVDRTALQLDFGALGNGDTWVALITFLYLDFLDATSTMFAMAHLVGEEVPGFIDAKGRWPRQLMTMCADGVASIVGSLLGTSPLTVFAESAVGIREGGRTGICSFMVAFGFFISMFLSPIFASIPPYGTGPAIILVGSLMMEHSRYVAWDDIRQAVPAFLTIIVMPLTYSIAYGLITGLLAVVVLWAVDFMWESFLVLTGYYQGDKTMYHVWLDTMSHLYVSLDREDILIRDLPGYAVEMDSDAASGCSLGGTSLEGNSVGVGIGARGGPHGGVGLGYPKERSGSQSGGLGKLSFGDAAKAGSVANPVAWDARPDLHDANTSRGPSGSEEESSDPPGGFSEGNQGDGKV</sequence>
<dbReference type="PANTHER" id="PTHR43337:SF1">
    <property type="entry name" value="XANTHINE_URACIL PERMEASE C887.17-RELATED"/>
    <property type="match status" value="1"/>
</dbReference>
<evidence type="ECO:0000256" key="6">
    <source>
        <dbReference type="ARBA" id="ARBA00023136"/>
    </source>
</evidence>
<dbReference type="EMBL" id="HBIP01013883">
    <property type="protein sequence ID" value="CAE0492919.1"/>
    <property type="molecule type" value="Transcribed_RNA"/>
</dbReference>
<comment type="subcellular location">
    <subcellularLocation>
        <location evidence="1">Endomembrane system</location>
        <topology evidence="1">Multi-pass membrane protein</topology>
    </subcellularLocation>
</comment>
<keyword evidence="5 8" id="KW-1133">Transmembrane helix</keyword>
<evidence type="ECO:0008006" key="10">
    <source>
        <dbReference type="Google" id="ProtNLM"/>
    </source>
</evidence>
<dbReference type="GO" id="GO:0015854">
    <property type="term" value="P:guanine transport"/>
    <property type="evidence" value="ECO:0007669"/>
    <property type="project" value="TreeGrafter"/>
</dbReference>
<dbReference type="PANTHER" id="PTHR43337">
    <property type="entry name" value="XANTHINE/URACIL PERMEASE C887.17-RELATED"/>
    <property type="match status" value="1"/>
</dbReference>
<dbReference type="GO" id="GO:0012505">
    <property type="term" value="C:endomembrane system"/>
    <property type="evidence" value="ECO:0007669"/>
    <property type="project" value="UniProtKB-SubCell"/>
</dbReference>
<evidence type="ECO:0000256" key="4">
    <source>
        <dbReference type="ARBA" id="ARBA00022692"/>
    </source>
</evidence>
<protein>
    <recommendedName>
        <fullName evidence="10">Xanthine/uracil/vitamin C permease</fullName>
    </recommendedName>
</protein>
<keyword evidence="6 8" id="KW-0472">Membrane</keyword>
<keyword evidence="4 8" id="KW-0812">Transmembrane</keyword>